<dbReference type="VEuPathDB" id="FungiDB:BO97DRAFT_214071"/>
<evidence type="ECO:0000256" key="1">
    <source>
        <dbReference type="SAM" id="MobiDB-lite"/>
    </source>
</evidence>
<reference evidence="2 3" key="1">
    <citation type="submission" date="2018-02" db="EMBL/GenBank/DDBJ databases">
        <title>The genomes of Aspergillus section Nigri reveals drivers in fungal speciation.</title>
        <authorList>
            <consortium name="DOE Joint Genome Institute"/>
            <person name="Vesth T.C."/>
            <person name="Nybo J."/>
            <person name="Theobald S."/>
            <person name="Brandl J."/>
            <person name="Frisvad J.C."/>
            <person name="Nielsen K.F."/>
            <person name="Lyhne E.K."/>
            <person name="Kogle M.E."/>
            <person name="Kuo A."/>
            <person name="Riley R."/>
            <person name="Clum A."/>
            <person name="Nolan M."/>
            <person name="Lipzen A."/>
            <person name="Salamov A."/>
            <person name="Henrissat B."/>
            <person name="Wiebenga A."/>
            <person name="De vries R.P."/>
            <person name="Grigoriev I.V."/>
            <person name="Mortensen U.H."/>
            <person name="Andersen M.R."/>
            <person name="Baker S.E."/>
        </authorList>
    </citation>
    <scope>NUCLEOTIDE SEQUENCE [LARGE SCALE GENOMIC DNA]</scope>
    <source>
        <strain evidence="2 3">CBS 101889</strain>
    </source>
</reference>
<feature type="compositionally biased region" description="Polar residues" evidence="1">
    <location>
        <begin position="105"/>
        <end position="119"/>
    </location>
</feature>
<keyword evidence="3" id="KW-1185">Reference proteome</keyword>
<accession>A0A395I8C5</accession>
<dbReference type="Proteomes" id="UP000248961">
    <property type="component" value="Unassembled WGS sequence"/>
</dbReference>
<dbReference type="AlphaFoldDB" id="A0A395I8C5"/>
<dbReference type="GeneID" id="37194889"/>
<proteinExistence type="predicted"/>
<evidence type="ECO:0000313" key="2">
    <source>
        <dbReference type="EMBL" id="RAL15503.1"/>
    </source>
</evidence>
<sequence length="129" mass="14252">MSSISTQASRILLPSDPLSLACLFPTWLVVTEEIGRAERGQWGLSLSLYLMGIITIIDPANPPLPVSVITYLFSDPETRPNLHSSRVLLVLLAPLPASPDRWSPLQPSEKQNKKLNTVRPSPLDELLRS</sequence>
<name>A0A395I8C5_ASPHC</name>
<evidence type="ECO:0000313" key="3">
    <source>
        <dbReference type="Proteomes" id="UP000248961"/>
    </source>
</evidence>
<feature type="region of interest" description="Disordered" evidence="1">
    <location>
        <begin position="97"/>
        <end position="129"/>
    </location>
</feature>
<dbReference type="EMBL" id="KZ824271">
    <property type="protein sequence ID" value="RAL15503.1"/>
    <property type="molecule type" value="Genomic_DNA"/>
</dbReference>
<organism evidence="2 3">
    <name type="scientific">Aspergillus homomorphus (strain CBS 101889)</name>
    <dbReference type="NCBI Taxonomy" id="1450537"/>
    <lineage>
        <taxon>Eukaryota</taxon>
        <taxon>Fungi</taxon>
        <taxon>Dikarya</taxon>
        <taxon>Ascomycota</taxon>
        <taxon>Pezizomycotina</taxon>
        <taxon>Eurotiomycetes</taxon>
        <taxon>Eurotiomycetidae</taxon>
        <taxon>Eurotiales</taxon>
        <taxon>Aspergillaceae</taxon>
        <taxon>Aspergillus</taxon>
        <taxon>Aspergillus subgen. Circumdati</taxon>
    </lineage>
</organism>
<protein>
    <submittedName>
        <fullName evidence="2">Uncharacterized protein</fullName>
    </submittedName>
</protein>
<dbReference type="RefSeq" id="XP_025554657.1">
    <property type="nucleotide sequence ID" value="XM_025690600.1"/>
</dbReference>
<gene>
    <name evidence="2" type="ORF">BO97DRAFT_214071</name>
</gene>